<dbReference type="GO" id="GO:0043122">
    <property type="term" value="P:regulation of canonical NF-kappaB signal transduction"/>
    <property type="evidence" value="ECO:0007669"/>
    <property type="project" value="TreeGrafter"/>
</dbReference>
<dbReference type="GO" id="GO:0045087">
    <property type="term" value="P:innate immune response"/>
    <property type="evidence" value="ECO:0007669"/>
    <property type="project" value="TreeGrafter"/>
</dbReference>
<dbReference type="GO" id="GO:0038187">
    <property type="term" value="F:pattern recognition receptor activity"/>
    <property type="evidence" value="ECO:0007669"/>
    <property type="project" value="TreeGrafter"/>
</dbReference>
<evidence type="ECO:0000259" key="5">
    <source>
        <dbReference type="PROSITE" id="PS50041"/>
    </source>
</evidence>
<evidence type="ECO:0000256" key="4">
    <source>
        <dbReference type="SAM" id="Phobius"/>
    </source>
</evidence>
<keyword evidence="2 6" id="KW-0430">Lectin</keyword>
<dbReference type="SUPFAM" id="SSF56436">
    <property type="entry name" value="C-type lectin-like"/>
    <property type="match status" value="1"/>
</dbReference>
<keyword evidence="4" id="KW-0472">Membrane</keyword>
<dbReference type="AlphaFoldDB" id="A0A5N4C674"/>
<protein>
    <submittedName>
        <fullName evidence="6">C-type lectin domain family 7 member A</fullName>
    </submittedName>
</protein>
<dbReference type="InterPro" id="IPR042808">
    <property type="entry name" value="CLEC7A"/>
</dbReference>
<dbReference type="GO" id="GO:0006910">
    <property type="term" value="P:phagocytosis, recognition"/>
    <property type="evidence" value="ECO:0007669"/>
    <property type="project" value="TreeGrafter"/>
</dbReference>
<dbReference type="GO" id="GO:0071226">
    <property type="term" value="P:cellular response to molecule of fungal origin"/>
    <property type="evidence" value="ECO:0007669"/>
    <property type="project" value="InterPro"/>
</dbReference>
<evidence type="ECO:0000313" key="6">
    <source>
        <dbReference type="EMBL" id="KAB1254425.1"/>
    </source>
</evidence>
<evidence type="ECO:0000313" key="7">
    <source>
        <dbReference type="Proteomes" id="UP000299084"/>
    </source>
</evidence>
<evidence type="ECO:0000256" key="2">
    <source>
        <dbReference type="ARBA" id="ARBA00022734"/>
    </source>
</evidence>
<feature type="domain" description="C-type lectin" evidence="5">
    <location>
        <begin position="142"/>
        <end position="213"/>
    </location>
</feature>
<keyword evidence="7" id="KW-1185">Reference proteome</keyword>
<organism evidence="6 7">
    <name type="scientific">Camelus dromedarius</name>
    <name type="common">Dromedary</name>
    <name type="synonym">Arabian camel</name>
    <dbReference type="NCBI Taxonomy" id="9838"/>
    <lineage>
        <taxon>Eukaryota</taxon>
        <taxon>Metazoa</taxon>
        <taxon>Chordata</taxon>
        <taxon>Craniata</taxon>
        <taxon>Vertebrata</taxon>
        <taxon>Euteleostomi</taxon>
        <taxon>Mammalia</taxon>
        <taxon>Eutheria</taxon>
        <taxon>Laurasiatheria</taxon>
        <taxon>Artiodactyla</taxon>
        <taxon>Tylopoda</taxon>
        <taxon>Camelidae</taxon>
        <taxon>Camelus</taxon>
    </lineage>
</organism>
<keyword evidence="4" id="KW-0812">Transmembrane</keyword>
<keyword evidence="4" id="KW-1133">Transmembrane helix</keyword>
<evidence type="ECO:0000256" key="1">
    <source>
        <dbReference type="ARBA" id="ARBA00004167"/>
    </source>
</evidence>
<dbReference type="PANTHER" id="PTHR47218:SF1">
    <property type="entry name" value="C-TYPE LECTIN DOMAIN FAMILY 7 MEMBER A"/>
    <property type="match status" value="1"/>
</dbReference>
<dbReference type="GO" id="GO:0002720">
    <property type="term" value="P:positive regulation of cytokine production involved in immune response"/>
    <property type="evidence" value="ECO:0007669"/>
    <property type="project" value="TreeGrafter"/>
</dbReference>
<comment type="subcellular location">
    <subcellularLocation>
        <location evidence="1">Membrane</location>
        <topology evidence="1">Single-pass membrane protein</topology>
    </subcellularLocation>
</comment>
<evidence type="ECO:0000256" key="3">
    <source>
        <dbReference type="SAM" id="MobiDB-lite"/>
    </source>
</evidence>
<dbReference type="CDD" id="cd03593">
    <property type="entry name" value="CLECT_NK_receptors_like"/>
    <property type="match status" value="1"/>
</dbReference>
<sequence>MSRFSGGQILMNCRTEVLHDPEAHLLSSLSASFCSLRPCAPSPRWCPIAVAVGILCLVTLVTAVVLGTVAMWRSSSGNNPLKNDNFPSRNKENRSQPTQSSLEESMAPTKALTGKGRVKGWIATLTQKGILPSSCPPHWITHETSCYLFRTSLDSWNGSKRQCSQLGSHLLKIDSAKELEFISWQVSSQPDHSFWIGLARRQTEGPWLWEDGSMFLPDVSILSVLQLQGRGKIDVQDEEPQTTACTLRLTDARFKSEAQLPKKTHLTTVCGFTCQTLMTNVAVCFHTVFARRSCQYNGGGVTRETQREVCRIVRKAENKTEKRDD</sequence>
<feature type="transmembrane region" description="Helical" evidence="4">
    <location>
        <begin position="48"/>
        <end position="72"/>
    </location>
</feature>
<dbReference type="InterPro" id="IPR016187">
    <property type="entry name" value="CTDL_fold"/>
</dbReference>
<dbReference type="Proteomes" id="UP000299084">
    <property type="component" value="Unassembled WGS sequence"/>
</dbReference>
<dbReference type="EMBL" id="JWIN03000034">
    <property type="protein sequence ID" value="KAB1254425.1"/>
    <property type="molecule type" value="Genomic_DNA"/>
</dbReference>
<reference evidence="6 7" key="1">
    <citation type="journal article" date="2019" name="Mol. Ecol. Resour.">
        <title>Improving Illumina assemblies with Hi-C and long reads: an example with the North African dromedary.</title>
        <authorList>
            <person name="Elbers J.P."/>
            <person name="Rogers M.F."/>
            <person name="Perelman P.L."/>
            <person name="Proskuryakova A.A."/>
            <person name="Serdyukova N.A."/>
            <person name="Johnson W.E."/>
            <person name="Horin P."/>
            <person name="Corander J."/>
            <person name="Murphy D."/>
            <person name="Burger P.A."/>
        </authorList>
    </citation>
    <scope>NUCLEOTIDE SEQUENCE [LARGE SCALE GENOMIC DNA]</scope>
    <source>
        <strain evidence="6">Drom800</strain>
        <tissue evidence="6">Blood</tissue>
    </source>
</reference>
<dbReference type="GO" id="GO:0016020">
    <property type="term" value="C:membrane"/>
    <property type="evidence" value="ECO:0007669"/>
    <property type="project" value="UniProtKB-SubCell"/>
</dbReference>
<dbReference type="Gene3D" id="3.10.100.10">
    <property type="entry name" value="Mannose-Binding Protein A, subunit A"/>
    <property type="match status" value="1"/>
</dbReference>
<accession>A0A5N4C674</accession>
<dbReference type="PROSITE" id="PS50041">
    <property type="entry name" value="C_TYPE_LECTIN_2"/>
    <property type="match status" value="1"/>
</dbReference>
<gene>
    <name evidence="6" type="ORF">Cadr_000029288</name>
</gene>
<dbReference type="SMART" id="SM00034">
    <property type="entry name" value="CLECT"/>
    <property type="match status" value="1"/>
</dbReference>
<feature type="region of interest" description="Disordered" evidence="3">
    <location>
        <begin position="80"/>
        <end position="109"/>
    </location>
</feature>
<dbReference type="InterPro" id="IPR033992">
    <property type="entry name" value="NKR-like_CTLD"/>
</dbReference>
<dbReference type="GO" id="GO:0001872">
    <property type="term" value="F:(1-&gt;3)-beta-D-glucan binding"/>
    <property type="evidence" value="ECO:0007669"/>
    <property type="project" value="InterPro"/>
</dbReference>
<comment type="caution">
    <text evidence="6">The sequence shown here is derived from an EMBL/GenBank/DDBJ whole genome shotgun (WGS) entry which is preliminary data.</text>
</comment>
<name>A0A5N4C674_CAMDR</name>
<dbReference type="PANTHER" id="PTHR47218">
    <property type="entry name" value="C-TYPE LECTIN DOMAIN FAMILY 7 MEMBER A"/>
    <property type="match status" value="1"/>
</dbReference>
<dbReference type="InterPro" id="IPR001304">
    <property type="entry name" value="C-type_lectin-like"/>
</dbReference>
<dbReference type="Pfam" id="PF00059">
    <property type="entry name" value="Lectin_C"/>
    <property type="match status" value="1"/>
</dbReference>
<dbReference type="GO" id="GO:0009986">
    <property type="term" value="C:cell surface"/>
    <property type="evidence" value="ECO:0007669"/>
    <property type="project" value="TreeGrafter"/>
</dbReference>
<proteinExistence type="predicted"/>
<dbReference type="InterPro" id="IPR016186">
    <property type="entry name" value="C-type_lectin-like/link_sf"/>
</dbReference>